<evidence type="ECO:0000313" key="5">
    <source>
        <dbReference type="Proteomes" id="UP001515641"/>
    </source>
</evidence>
<keyword evidence="2" id="KW-0456">Lyase</keyword>
<dbReference type="PANTHER" id="PTHR28004:SF8">
    <property type="entry name" value="D-SERINE DEAMINASE"/>
    <property type="match status" value="1"/>
</dbReference>
<evidence type="ECO:0000256" key="1">
    <source>
        <dbReference type="ARBA" id="ARBA00005323"/>
    </source>
</evidence>
<dbReference type="Pfam" id="PF14031">
    <property type="entry name" value="D-ser_dehydrat"/>
    <property type="match status" value="1"/>
</dbReference>
<comment type="caution">
    <text evidence="4">The sequence shown here is derived from an EMBL/GenBank/DDBJ whole genome shotgun (WGS) entry which is preliminary data.</text>
</comment>
<keyword evidence="5" id="KW-1185">Reference proteome</keyword>
<evidence type="ECO:0000256" key="2">
    <source>
        <dbReference type="ARBA" id="ARBA00023239"/>
    </source>
</evidence>
<dbReference type="InterPro" id="IPR001608">
    <property type="entry name" value="Ala_racemase_N"/>
</dbReference>
<dbReference type="EMBL" id="JAAOMA010000008">
    <property type="protein sequence ID" value="NHR05156.1"/>
    <property type="molecule type" value="Genomic_DNA"/>
</dbReference>
<dbReference type="Gene3D" id="3.20.20.10">
    <property type="entry name" value="Alanine racemase"/>
    <property type="match status" value="1"/>
</dbReference>
<dbReference type="InterPro" id="IPR042208">
    <property type="entry name" value="D-ser_dehydrat-like_sf"/>
</dbReference>
<protein>
    <submittedName>
        <fullName evidence="4">Amino acid deaminase</fullName>
    </submittedName>
</protein>
<dbReference type="InterPro" id="IPR051466">
    <property type="entry name" value="D-amino_acid_metab_enzyme"/>
</dbReference>
<gene>
    <name evidence="4" type="ORF">HA052_08080</name>
</gene>
<reference evidence="4 5" key="1">
    <citation type="submission" date="2020-03" db="EMBL/GenBank/DDBJ databases">
        <title>Draft genome sequence of environmentally isolated cultures.</title>
        <authorList>
            <person name="Wilson H.S."/>
            <person name="De Leon M.E."/>
        </authorList>
    </citation>
    <scope>NUCLEOTIDE SEQUENCE [LARGE SCALE GENOMIC DNA]</scope>
    <source>
        <strain evidence="4 5">HSC-31F16</strain>
    </source>
</reference>
<comment type="similarity">
    <text evidence="1">Belongs to the DSD1 family.</text>
</comment>
<dbReference type="Pfam" id="PF01168">
    <property type="entry name" value="Ala_racemase_N"/>
    <property type="match status" value="1"/>
</dbReference>
<evidence type="ECO:0000259" key="3">
    <source>
        <dbReference type="SMART" id="SM01119"/>
    </source>
</evidence>
<dbReference type="SUPFAM" id="SSF51419">
    <property type="entry name" value="PLP-binding barrel"/>
    <property type="match status" value="1"/>
</dbReference>
<dbReference type="Proteomes" id="UP001515641">
    <property type="component" value="Unassembled WGS sequence"/>
</dbReference>
<accession>A0ABX0L704</accession>
<dbReference type="PANTHER" id="PTHR28004">
    <property type="entry name" value="ZGC:162816-RELATED"/>
    <property type="match status" value="1"/>
</dbReference>
<evidence type="ECO:0000313" key="4">
    <source>
        <dbReference type="EMBL" id="NHR05156.1"/>
    </source>
</evidence>
<dbReference type="RefSeq" id="WP_166451532.1">
    <property type="nucleotide sequence ID" value="NZ_JAAOMA010000008.1"/>
</dbReference>
<dbReference type="Gene3D" id="2.40.37.20">
    <property type="entry name" value="D-serine dehydratase-like domain"/>
    <property type="match status" value="1"/>
</dbReference>
<dbReference type="InterPro" id="IPR029066">
    <property type="entry name" value="PLP-binding_barrel"/>
</dbReference>
<sequence>MTTKQFEPAVARHKAALMFRAEGGANILHEDACLPALVIKEAALDGNIRWMQGFADAMEVSLAPHGKTTMTPAIFRRQLAAGAWGLGVASAFQAQAAVAAGATNVIIANQVLGRANMALLAALLGQRRAALHCCVDSVDNARQLSDFFAARQQRISVLLEMGMPGGRCGCRDERQAYALAERIAELPGLALAGVAFYEGVTHGADEQADIAAIQALIQRAVTVCGALLRNGDFAGAPEALLTGAGTVWFDIVSRQLRDAGLSGVRHVIRPGCYVTQDRGIYQQAYAALRRREPLAARLDGGLSSALELCALVQSLPEPGLAVVGFGKRDVAFDAGLPQPFAQYRQGRRVDFTPGGLRTRDLMDQHALLERDPGLDLRIGDLLVFGSSHPCLSFDKWKRVFLVDEDYWVREEWETVF</sequence>
<name>A0ABX0L704_9NEIS</name>
<dbReference type="InterPro" id="IPR026956">
    <property type="entry name" value="D-ser_dehydrat-like_dom"/>
</dbReference>
<dbReference type="SMART" id="SM01119">
    <property type="entry name" value="D-ser_dehydrat"/>
    <property type="match status" value="1"/>
</dbReference>
<organism evidence="4 5">
    <name type="scientific">Chromobacterium fluminis</name>
    <dbReference type="NCBI Taxonomy" id="3044269"/>
    <lineage>
        <taxon>Bacteria</taxon>
        <taxon>Pseudomonadati</taxon>
        <taxon>Pseudomonadota</taxon>
        <taxon>Betaproteobacteria</taxon>
        <taxon>Neisseriales</taxon>
        <taxon>Chromobacteriaceae</taxon>
        <taxon>Chromobacterium</taxon>
    </lineage>
</organism>
<feature type="domain" description="D-serine dehydratase-like" evidence="3">
    <location>
        <begin position="305"/>
        <end position="403"/>
    </location>
</feature>
<proteinExistence type="inferred from homology"/>